<evidence type="ECO:0000313" key="1">
    <source>
        <dbReference type="EMBL" id="GAA1623644.1"/>
    </source>
</evidence>
<sequence>MSRDLTHLTRNSYYGYLTQENVEAVAARLRKTFGNRPLVTVRASPDRNNGIPQVNTGCRLTEPIIVLTYDDGRRTALTFSCGWSHMFDAGPRDQHHARDLDDQDRTRIAFDGETFTASVQAPGGLDHYVFTPESSNQG</sequence>
<comment type="caution">
    <text evidence="1">The sequence shown here is derived from an EMBL/GenBank/DDBJ whole genome shotgun (WGS) entry which is preliminary data.</text>
</comment>
<evidence type="ECO:0000313" key="2">
    <source>
        <dbReference type="Proteomes" id="UP001500064"/>
    </source>
</evidence>
<name>A0ABP4QUP4_9ACTN</name>
<gene>
    <name evidence="1" type="ORF">GCM10009733_020350</name>
</gene>
<dbReference type="RefSeq" id="WP_346103439.1">
    <property type="nucleotide sequence ID" value="NZ_BAAAMU010000011.1"/>
</dbReference>
<dbReference type="Proteomes" id="UP001500064">
    <property type="component" value="Unassembled WGS sequence"/>
</dbReference>
<protein>
    <submittedName>
        <fullName evidence="1">Uncharacterized protein</fullName>
    </submittedName>
</protein>
<accession>A0ABP4QUP4</accession>
<keyword evidence="2" id="KW-1185">Reference proteome</keyword>
<organism evidence="1 2">
    <name type="scientific">Nonomuraea maheshkhaliensis</name>
    <dbReference type="NCBI Taxonomy" id="419590"/>
    <lineage>
        <taxon>Bacteria</taxon>
        <taxon>Bacillati</taxon>
        <taxon>Actinomycetota</taxon>
        <taxon>Actinomycetes</taxon>
        <taxon>Streptosporangiales</taxon>
        <taxon>Streptosporangiaceae</taxon>
        <taxon>Nonomuraea</taxon>
    </lineage>
</organism>
<reference evidence="2" key="1">
    <citation type="journal article" date="2019" name="Int. J. Syst. Evol. Microbiol.">
        <title>The Global Catalogue of Microorganisms (GCM) 10K type strain sequencing project: providing services to taxonomists for standard genome sequencing and annotation.</title>
        <authorList>
            <consortium name="The Broad Institute Genomics Platform"/>
            <consortium name="The Broad Institute Genome Sequencing Center for Infectious Disease"/>
            <person name="Wu L."/>
            <person name="Ma J."/>
        </authorList>
    </citation>
    <scope>NUCLEOTIDE SEQUENCE [LARGE SCALE GENOMIC DNA]</scope>
    <source>
        <strain evidence="2">JCM 13929</strain>
    </source>
</reference>
<dbReference type="EMBL" id="BAAAMU010000011">
    <property type="protein sequence ID" value="GAA1623644.1"/>
    <property type="molecule type" value="Genomic_DNA"/>
</dbReference>
<proteinExistence type="predicted"/>